<keyword evidence="5 6" id="KW-0653">Protein transport</keyword>
<feature type="compositionally biased region" description="Low complexity" evidence="7">
    <location>
        <begin position="17"/>
        <end position="36"/>
    </location>
</feature>
<dbReference type="PANTHER" id="PTHR13678:SF2">
    <property type="entry name" value="VACUOLAR PROTEIN SORTING-ASSOCIATED PROTEIN 37A"/>
    <property type="match status" value="1"/>
</dbReference>
<dbReference type="Pfam" id="PF07200">
    <property type="entry name" value="Mod_r"/>
    <property type="match status" value="1"/>
</dbReference>
<evidence type="ECO:0000313" key="10">
    <source>
        <dbReference type="Proteomes" id="UP000017836"/>
    </source>
</evidence>
<comment type="similarity">
    <text evidence="2">Belongs to the VPS37 family.</text>
</comment>
<gene>
    <name evidence="9" type="ORF">AMTR_s00082p00169880</name>
</gene>
<dbReference type="GO" id="GO:0006612">
    <property type="term" value="P:protein targeting to membrane"/>
    <property type="evidence" value="ECO:0000318"/>
    <property type="project" value="GO_Central"/>
</dbReference>
<evidence type="ECO:0000256" key="4">
    <source>
        <dbReference type="ARBA" id="ARBA00022753"/>
    </source>
</evidence>
<protein>
    <recommendedName>
        <fullName evidence="8">VPS37 C-terminal domain-containing protein</fullName>
    </recommendedName>
</protein>
<sequence>GAQEQPQTAIPTQPWLSSSSSSPNSSRPSTPNSSMSAALDRPQSPSCGPLSPTEAAGIIVLLKDKSVDELRKLLTDKEAYNNFLYSIEQVRTQNAVRDELWKATFQLARENLDKEPQILELKNQCQVIRSTELADAQQKLCVLEKQKEEILRLYAPSTLLRRMQDAMNAADEECERLHGQLLEREIELGAFLPKYKKLRTVYHRRSLLHLAAKASYG</sequence>
<dbReference type="Proteomes" id="UP000017836">
    <property type="component" value="Unassembled WGS sequence"/>
</dbReference>
<dbReference type="AlphaFoldDB" id="W1NU49"/>
<feature type="non-terminal residue" evidence="9">
    <location>
        <position position="1"/>
    </location>
</feature>
<dbReference type="EMBL" id="KI395277">
    <property type="protein sequence ID" value="ERM98770.1"/>
    <property type="molecule type" value="Genomic_DNA"/>
</dbReference>
<keyword evidence="10" id="KW-1185">Reference proteome</keyword>
<dbReference type="SUPFAM" id="SSF140111">
    <property type="entry name" value="Endosomal sorting complex assembly domain"/>
    <property type="match status" value="1"/>
</dbReference>
<feature type="compositionally biased region" description="Polar residues" evidence="7">
    <location>
        <begin position="1"/>
        <end position="16"/>
    </location>
</feature>
<feature type="domain" description="VPS37 C-terminal" evidence="8">
    <location>
        <begin position="137"/>
        <end position="217"/>
    </location>
</feature>
<dbReference type="STRING" id="13333.W1NU49"/>
<accession>W1NU49</accession>
<comment type="subcellular location">
    <subcellularLocation>
        <location evidence="1">Endosome</location>
    </subcellularLocation>
</comment>
<evidence type="ECO:0000256" key="2">
    <source>
        <dbReference type="ARBA" id="ARBA00007617"/>
    </source>
</evidence>
<dbReference type="GO" id="GO:0043162">
    <property type="term" value="P:ubiquitin-dependent protein catabolic process via the multivesicular body sorting pathway"/>
    <property type="evidence" value="ECO:0000318"/>
    <property type="project" value="GO_Central"/>
</dbReference>
<reference evidence="10" key="1">
    <citation type="journal article" date="2013" name="Science">
        <title>The Amborella genome and the evolution of flowering plants.</title>
        <authorList>
            <consortium name="Amborella Genome Project"/>
        </authorList>
    </citation>
    <scope>NUCLEOTIDE SEQUENCE [LARGE SCALE GENOMIC DNA]</scope>
</reference>
<dbReference type="InterPro" id="IPR037202">
    <property type="entry name" value="ESCRT_assembly_dom"/>
</dbReference>
<dbReference type="GO" id="GO:0000813">
    <property type="term" value="C:ESCRT I complex"/>
    <property type="evidence" value="ECO:0000318"/>
    <property type="project" value="GO_Central"/>
</dbReference>
<evidence type="ECO:0000256" key="6">
    <source>
        <dbReference type="PROSITE-ProRule" id="PRU00646"/>
    </source>
</evidence>
<dbReference type="Gene3D" id="1.10.287.660">
    <property type="entry name" value="Helix hairpin bin"/>
    <property type="match status" value="1"/>
</dbReference>
<dbReference type="GO" id="GO:0006623">
    <property type="term" value="P:protein targeting to vacuole"/>
    <property type="evidence" value="ECO:0000318"/>
    <property type="project" value="GO_Central"/>
</dbReference>
<name>W1NU49_AMBTC</name>
<feature type="region of interest" description="Disordered" evidence="7">
    <location>
        <begin position="1"/>
        <end position="50"/>
    </location>
</feature>
<evidence type="ECO:0000313" key="9">
    <source>
        <dbReference type="EMBL" id="ERM98770.1"/>
    </source>
</evidence>
<evidence type="ECO:0000256" key="3">
    <source>
        <dbReference type="ARBA" id="ARBA00022448"/>
    </source>
</evidence>
<dbReference type="PANTHER" id="PTHR13678">
    <property type="entry name" value="VACUOLAR PROTEIN SORTING-ASSOCIATED PROTEIN 37"/>
    <property type="match status" value="1"/>
</dbReference>
<evidence type="ECO:0000256" key="7">
    <source>
        <dbReference type="SAM" id="MobiDB-lite"/>
    </source>
</evidence>
<organism evidence="9 10">
    <name type="scientific">Amborella trichopoda</name>
    <dbReference type="NCBI Taxonomy" id="13333"/>
    <lineage>
        <taxon>Eukaryota</taxon>
        <taxon>Viridiplantae</taxon>
        <taxon>Streptophyta</taxon>
        <taxon>Embryophyta</taxon>
        <taxon>Tracheophyta</taxon>
        <taxon>Spermatophyta</taxon>
        <taxon>Magnoliopsida</taxon>
        <taxon>Amborellales</taxon>
        <taxon>Amborellaceae</taxon>
        <taxon>Amborella</taxon>
    </lineage>
</organism>
<proteinExistence type="inferred from homology"/>
<dbReference type="eggNOG" id="KOG3270">
    <property type="taxonomic scope" value="Eukaryota"/>
</dbReference>
<dbReference type="HOGENOM" id="CLU_036442_0_0_1"/>
<dbReference type="InterPro" id="IPR029012">
    <property type="entry name" value="Helix_hairpin_bin_sf"/>
</dbReference>
<evidence type="ECO:0000256" key="5">
    <source>
        <dbReference type="ARBA" id="ARBA00022927"/>
    </source>
</evidence>
<dbReference type="InterPro" id="IPR009851">
    <property type="entry name" value="Mod_r"/>
</dbReference>
<evidence type="ECO:0000256" key="1">
    <source>
        <dbReference type="ARBA" id="ARBA00004177"/>
    </source>
</evidence>
<dbReference type="PROSITE" id="PS51314">
    <property type="entry name" value="VPS37_C"/>
    <property type="match status" value="1"/>
</dbReference>
<evidence type="ECO:0000259" key="8">
    <source>
        <dbReference type="PROSITE" id="PS51314"/>
    </source>
</evidence>
<keyword evidence="4" id="KW-0967">Endosome</keyword>
<keyword evidence="3 6" id="KW-0813">Transport</keyword>